<dbReference type="OrthoDB" id="7849731at2"/>
<dbReference type="RefSeq" id="WP_069125472.1">
    <property type="nucleotide sequence ID" value="NZ_MARB01000013.1"/>
</dbReference>
<dbReference type="PANTHER" id="PTHR34227:SF1">
    <property type="entry name" value="DIMETHYL SULFOXIDE REDUCTASE CHAPERONE-RELATED"/>
    <property type="match status" value="1"/>
</dbReference>
<evidence type="ECO:0000256" key="1">
    <source>
        <dbReference type="ARBA" id="ARBA00023186"/>
    </source>
</evidence>
<reference evidence="2 3" key="1">
    <citation type="submission" date="2016-06" db="EMBL/GenBank/DDBJ databases">
        <title>Genome sequence of endosymbiont of Candidatus Endolucinida thiodiazotropha.</title>
        <authorList>
            <person name="Poehlein A."/>
            <person name="Koenig S."/>
            <person name="Heiden S.E."/>
            <person name="Thuermer A."/>
            <person name="Voget S."/>
            <person name="Daniel R."/>
            <person name="Markert S."/>
            <person name="Gros O."/>
            <person name="Schweder T."/>
        </authorList>
    </citation>
    <scope>NUCLEOTIDE SEQUENCE [LARGE SCALE GENOMIC DNA]</scope>
    <source>
        <strain evidence="2 3">COS</strain>
    </source>
</reference>
<dbReference type="AlphaFoldDB" id="A0A7Z0VKJ1"/>
<dbReference type="PANTHER" id="PTHR34227">
    <property type="entry name" value="CHAPERONE PROTEIN YCDY"/>
    <property type="match status" value="1"/>
</dbReference>
<keyword evidence="1" id="KW-0143">Chaperone</keyword>
<gene>
    <name evidence="2" type="ORF">CODIS_25700</name>
</gene>
<comment type="caution">
    <text evidence="2">The sequence shown here is derived from an EMBL/GenBank/DDBJ whole genome shotgun (WGS) entry which is preliminary data.</text>
</comment>
<proteinExistence type="predicted"/>
<keyword evidence="3" id="KW-1185">Reference proteome</keyword>
<protein>
    <submittedName>
        <fullName evidence="2">Chaperone protein TorD</fullName>
    </submittedName>
</protein>
<sequence>MGTDWNKMADNAKTRSDMYGLLTLVFRQEPSEAFINELRGPRLSGAFSDMELDMGGSFYSEPVSAIADQLALEFSRLFIGPGRHISAHESIFTEVDGDSGGLWGARTVEVKKFIETTGLDYASQFTGLPDHISVELEFMQKLADWEADKWIEMDRISAEYCLSIQRMFLQQHILGWIPKFCDAVVAQADIPFYRELAELTKNFLKLEERSLIIDTAA</sequence>
<evidence type="ECO:0000313" key="2">
    <source>
        <dbReference type="EMBL" id="ODJ87318.1"/>
    </source>
</evidence>
<name>A0A7Z0VKJ1_9GAMM</name>
<organism evidence="2 3">
    <name type="scientific">Candidatus Thiodiazotropha endolucinida</name>
    <dbReference type="NCBI Taxonomy" id="1655433"/>
    <lineage>
        <taxon>Bacteria</taxon>
        <taxon>Pseudomonadati</taxon>
        <taxon>Pseudomonadota</taxon>
        <taxon>Gammaproteobacteria</taxon>
        <taxon>Chromatiales</taxon>
        <taxon>Sedimenticolaceae</taxon>
        <taxon>Candidatus Thiodiazotropha</taxon>
    </lineage>
</organism>
<accession>A0A7Z0VKJ1</accession>
<dbReference type="Proteomes" id="UP000094769">
    <property type="component" value="Unassembled WGS sequence"/>
</dbReference>
<dbReference type="SUPFAM" id="SSF89155">
    <property type="entry name" value="TorD-like"/>
    <property type="match status" value="1"/>
</dbReference>
<evidence type="ECO:0000313" key="3">
    <source>
        <dbReference type="Proteomes" id="UP000094769"/>
    </source>
</evidence>
<dbReference type="EMBL" id="MARB01000013">
    <property type="protein sequence ID" value="ODJ87318.1"/>
    <property type="molecule type" value="Genomic_DNA"/>
</dbReference>
<dbReference type="Pfam" id="PF02613">
    <property type="entry name" value="Nitrate_red_del"/>
    <property type="match status" value="1"/>
</dbReference>
<dbReference type="InterPro" id="IPR036411">
    <property type="entry name" value="TorD-like_sf"/>
</dbReference>
<dbReference type="Gene3D" id="1.10.3480.10">
    <property type="entry name" value="TorD-like"/>
    <property type="match status" value="1"/>
</dbReference>
<dbReference type="InterPro" id="IPR050289">
    <property type="entry name" value="TorD/DmsD_chaperones"/>
</dbReference>
<dbReference type="InterPro" id="IPR020945">
    <property type="entry name" value="DMSO/NO3_reduct_chaperone"/>
</dbReference>